<dbReference type="EMBL" id="UFQT01000340">
    <property type="protein sequence ID" value="SSX23373.1"/>
    <property type="molecule type" value="Genomic_DNA"/>
</dbReference>
<gene>
    <name evidence="3" type="primary">CSON008870</name>
</gene>
<reference evidence="2" key="1">
    <citation type="submission" date="2018-04" db="EMBL/GenBank/DDBJ databases">
        <authorList>
            <person name="Go L.Y."/>
            <person name="Mitchell J.A."/>
        </authorList>
    </citation>
    <scope>NUCLEOTIDE SEQUENCE</scope>
    <source>
        <tissue evidence="2">Whole organism</tissue>
    </source>
</reference>
<feature type="region of interest" description="Disordered" evidence="1">
    <location>
        <begin position="103"/>
        <end position="122"/>
    </location>
</feature>
<evidence type="ECO:0000256" key="1">
    <source>
        <dbReference type="SAM" id="MobiDB-lite"/>
    </source>
</evidence>
<dbReference type="AlphaFoldDB" id="A0A336M372"/>
<proteinExistence type="predicted"/>
<dbReference type="EMBL" id="UFQS01000340">
    <property type="protein sequence ID" value="SSX03006.1"/>
    <property type="molecule type" value="Genomic_DNA"/>
</dbReference>
<evidence type="ECO:0000313" key="2">
    <source>
        <dbReference type="EMBL" id="SSX03006.1"/>
    </source>
</evidence>
<evidence type="ECO:0000313" key="3">
    <source>
        <dbReference type="EMBL" id="SSX23373.1"/>
    </source>
</evidence>
<protein>
    <submittedName>
        <fullName evidence="3">CSON008870 protein</fullName>
    </submittedName>
</protein>
<name>A0A336M372_CULSO</name>
<accession>A0A336M372</accession>
<dbReference type="VEuPathDB" id="VectorBase:CSON008870"/>
<reference evidence="3" key="2">
    <citation type="submission" date="2018-07" db="EMBL/GenBank/DDBJ databases">
        <authorList>
            <person name="Quirk P.G."/>
            <person name="Krulwich T.A."/>
        </authorList>
    </citation>
    <scope>NUCLEOTIDE SEQUENCE</scope>
</reference>
<sequence length="122" mass="13953">MKSISIFLVAFLILNTQIKWISALIFMRDIAVGVLFALAVPLPSDDPNFSNVFMSYNFESNYACPTSAADVTNLYFDKFQLPYDNVDPELDDYRRRPLQGRKRSISNLQHHLSKKESAESIT</sequence>
<organism evidence="3">
    <name type="scientific">Culicoides sonorensis</name>
    <name type="common">Biting midge</name>
    <dbReference type="NCBI Taxonomy" id="179676"/>
    <lineage>
        <taxon>Eukaryota</taxon>
        <taxon>Metazoa</taxon>
        <taxon>Ecdysozoa</taxon>
        <taxon>Arthropoda</taxon>
        <taxon>Hexapoda</taxon>
        <taxon>Insecta</taxon>
        <taxon>Pterygota</taxon>
        <taxon>Neoptera</taxon>
        <taxon>Endopterygota</taxon>
        <taxon>Diptera</taxon>
        <taxon>Nematocera</taxon>
        <taxon>Chironomoidea</taxon>
        <taxon>Ceratopogonidae</taxon>
        <taxon>Ceratopogoninae</taxon>
        <taxon>Culicoides</taxon>
        <taxon>Monoculicoides</taxon>
    </lineage>
</organism>